<evidence type="ECO:0000313" key="1">
    <source>
        <dbReference type="EMBL" id="KZO92082.1"/>
    </source>
</evidence>
<gene>
    <name evidence="1" type="ORF">CALVIDRAFT_541280</name>
</gene>
<evidence type="ECO:0000313" key="2">
    <source>
        <dbReference type="Proteomes" id="UP000076738"/>
    </source>
</evidence>
<dbReference type="EMBL" id="KV417314">
    <property type="protein sequence ID" value="KZO92082.1"/>
    <property type="molecule type" value="Genomic_DNA"/>
</dbReference>
<accession>A0A167HXH9</accession>
<organism evidence="1 2">
    <name type="scientific">Calocera viscosa (strain TUFC12733)</name>
    <dbReference type="NCBI Taxonomy" id="1330018"/>
    <lineage>
        <taxon>Eukaryota</taxon>
        <taxon>Fungi</taxon>
        <taxon>Dikarya</taxon>
        <taxon>Basidiomycota</taxon>
        <taxon>Agaricomycotina</taxon>
        <taxon>Dacrymycetes</taxon>
        <taxon>Dacrymycetales</taxon>
        <taxon>Dacrymycetaceae</taxon>
        <taxon>Calocera</taxon>
    </lineage>
</organism>
<dbReference type="STRING" id="1330018.A0A167HXH9"/>
<dbReference type="AlphaFoldDB" id="A0A167HXH9"/>
<keyword evidence="2" id="KW-1185">Reference proteome</keyword>
<dbReference type="OrthoDB" id="3229878at2759"/>
<dbReference type="Proteomes" id="UP000076738">
    <property type="component" value="Unassembled WGS sequence"/>
</dbReference>
<reference evidence="1 2" key="1">
    <citation type="journal article" date="2016" name="Mol. Biol. Evol.">
        <title>Comparative Genomics of Early-Diverging Mushroom-Forming Fungi Provides Insights into the Origins of Lignocellulose Decay Capabilities.</title>
        <authorList>
            <person name="Nagy L.G."/>
            <person name="Riley R."/>
            <person name="Tritt A."/>
            <person name="Adam C."/>
            <person name="Daum C."/>
            <person name="Floudas D."/>
            <person name="Sun H."/>
            <person name="Yadav J.S."/>
            <person name="Pangilinan J."/>
            <person name="Larsson K.H."/>
            <person name="Matsuura K."/>
            <person name="Barry K."/>
            <person name="Labutti K."/>
            <person name="Kuo R."/>
            <person name="Ohm R.A."/>
            <person name="Bhattacharya S.S."/>
            <person name="Shirouzu T."/>
            <person name="Yoshinaga Y."/>
            <person name="Martin F.M."/>
            <person name="Grigoriev I.V."/>
            <person name="Hibbett D.S."/>
        </authorList>
    </citation>
    <scope>NUCLEOTIDE SEQUENCE [LARGE SCALE GENOMIC DNA]</scope>
    <source>
        <strain evidence="1 2">TUFC12733</strain>
    </source>
</reference>
<sequence>MGTRGYRVYRYKRWFFVHYNHWDSYPSGLGLEMLRSIPTDPEVFDEWLASWKQQLESELVQNDLDDEDEDGAGDDEGDYCITRKQPMNDLFIEWIYELDFDNLIFHVDSQPMFKLNCMPSEDIFEACIGFDSYGRRAPSANTPAQHRYSLPRLTMMNDGKAMLKNDLELHPLPVELKPQLPIHELLDTTEELSARDTLRESFLQTLIGAYLRSPQGGSYVSWLSSYSRRNDIPNELREGAYDILRSAFAPYVSPRPFYPPDLLALLWLRTDTFLWITTDLSSPLSVQNAVESSLRELEDLVKGSTRFGLVFSFGHVVVVRVEVGGGGEMSYVHTGALRFLPDPYAITPRTPGITAVARLATRANPNFMVQVSNHTFSQRSPLNFQDIVSQRFPREIWTAIADHVYLPQDLLSLGCSSQQCRLVVADVLRNVQLSSLRLLQPLITDWTEAQEPSQLEIHGAPDVDLFEYVLSYLKSHDKDESNGKLKLYHAAFLASDAQGLKVVHFATRAFLSPLFRMLKFLDATVNLSEPAEVCYSSYISYPLGARLSSLNLEQTKRMMFL</sequence>
<proteinExistence type="predicted"/>
<protein>
    <submittedName>
        <fullName evidence="1">Uncharacterized protein</fullName>
    </submittedName>
</protein>
<name>A0A167HXH9_CALVF</name>